<evidence type="ECO:0000256" key="2">
    <source>
        <dbReference type="ARBA" id="ARBA00022679"/>
    </source>
</evidence>
<protein>
    <submittedName>
        <fullName evidence="5">Hydrocephalus-inducing protein</fullName>
    </submittedName>
</protein>
<evidence type="ECO:0000313" key="6">
    <source>
        <dbReference type="Proteomes" id="UP000044841"/>
    </source>
</evidence>
<dbReference type="GO" id="GO:0016740">
    <property type="term" value="F:transferase activity"/>
    <property type="evidence" value="ECO:0007669"/>
    <property type="project" value="UniProtKB-KW"/>
</dbReference>
<organism evidence="5 6">
    <name type="scientific">Rhizoctonia solani</name>
    <dbReference type="NCBI Taxonomy" id="456999"/>
    <lineage>
        <taxon>Eukaryota</taxon>
        <taxon>Fungi</taxon>
        <taxon>Dikarya</taxon>
        <taxon>Basidiomycota</taxon>
        <taxon>Agaricomycotina</taxon>
        <taxon>Agaricomycetes</taxon>
        <taxon>Cantharellales</taxon>
        <taxon>Ceratobasidiaceae</taxon>
        <taxon>Rhizoctonia</taxon>
    </lineage>
</organism>
<dbReference type="InterPro" id="IPR029035">
    <property type="entry name" value="DHS-like_NAD/FAD-binding_dom"/>
</dbReference>
<dbReference type="Gene3D" id="3.40.50.1220">
    <property type="entry name" value="TPP-binding domain"/>
    <property type="match status" value="1"/>
</dbReference>
<proteinExistence type="predicted"/>
<evidence type="ECO:0000256" key="4">
    <source>
        <dbReference type="SAM" id="MobiDB-lite"/>
    </source>
</evidence>
<sequence length="857" mass="96327">MSHLAAAAPLPADLITSTSRISDRLKPVHPVRNPSRFSEVLAGIARTKKILILSGDTALSGCGIPPLDSIAEYPEQPRRTTYWNLIRESTEHPEKYPIHSLTNFNRIMTERRITARQAQRLPYFDYLHTLCKADRLTRCLTTSIDGLEAKSSVDVAGRVTTIYGDNRFSRCLVPACEGLSEEQTSALDDTFRTQKMARCEACWDKNKKNSMQRRFGTEELRALRPCVQARCGLSFVNIELSVDDDGEQGDDYTDALPPIPRASESKAKMSGNGKSRGKRQPAIKFTPPDPIDLAGYDGGCHLFLLLGAPPKDPDLLDVTRDLAASVHGRGGAVVYIDPGLLHGTSQHDHIDIHLQADIQETLSEVMKQMEQDLVGEPMGENIGNDADLWFELIQNELPVRHTQKDVPYDRAVCAHCSCGIEDYLAECTQCRITYCYRRVQEVEDSEDSESDSGEATTLKHSLDLHATSVSETSLKPPSEPLAKSSTSRTSDSFPFYEACIAFNMFHTGGRQPSLAEAKQSFICPDCWNFQEKGLYPHYVRPPPRDSIELTTDVWPRLALVVFYVEDFWPQTKHLVNFTTGFWRQLGWEFVVQPVKLQHLKEREDPFANLEWQAGSYQFIAVFLTHGLTGDQGYQLNNHQSLRPTELLAQSLPVVQTALYGASASFVFYFSCGHPMRNPSMVKELCDWVNLEHNPAYVFACLNKKLSPIYMFNLFNKVTKALAERPADARSVVQLAWMRDSIACSHSDLLCVARNLPAELWLYAPFQSRPLGKALPSLLSVCSCKRRDDHPDPQVGRVGRRKIWKVEHKGKAGDKLKDIELRAICRACGQWWLLSHTPLEGHLSKVNGVFGAIVPYFR</sequence>
<dbReference type="Proteomes" id="UP000044841">
    <property type="component" value="Unassembled WGS sequence"/>
</dbReference>
<dbReference type="SUPFAM" id="SSF52467">
    <property type="entry name" value="DHS-like NAD/FAD-binding domain"/>
    <property type="match status" value="1"/>
</dbReference>
<dbReference type="Gene3D" id="3.30.1600.10">
    <property type="entry name" value="SIR2/SIRT2 'Small Domain"/>
    <property type="match status" value="1"/>
</dbReference>
<keyword evidence="3" id="KW-0496">Mitochondrion</keyword>
<feature type="region of interest" description="Disordered" evidence="4">
    <location>
        <begin position="467"/>
        <end position="490"/>
    </location>
</feature>
<keyword evidence="6" id="KW-1185">Reference proteome</keyword>
<accession>A0A0K6G1G4</accession>
<dbReference type="EMBL" id="CYGV01001286">
    <property type="protein sequence ID" value="CUA72102.1"/>
    <property type="molecule type" value="Genomic_DNA"/>
</dbReference>
<feature type="region of interest" description="Disordered" evidence="4">
    <location>
        <begin position="246"/>
        <end position="288"/>
    </location>
</feature>
<keyword evidence="2" id="KW-0808">Transferase</keyword>
<dbReference type="GO" id="GO:0005739">
    <property type="term" value="C:mitochondrion"/>
    <property type="evidence" value="ECO:0007669"/>
    <property type="project" value="UniProtKB-SubCell"/>
</dbReference>
<reference evidence="5 6" key="1">
    <citation type="submission" date="2015-07" db="EMBL/GenBank/DDBJ databases">
        <authorList>
            <person name="Noorani M."/>
        </authorList>
    </citation>
    <scope>NUCLEOTIDE SEQUENCE [LARGE SCALE GENOMIC DNA]</scope>
    <source>
        <strain evidence="5">BBA 69670</strain>
    </source>
</reference>
<dbReference type="InterPro" id="IPR026591">
    <property type="entry name" value="Sirtuin_cat_small_dom_sf"/>
</dbReference>
<dbReference type="AlphaFoldDB" id="A0A0K6G1G4"/>
<evidence type="ECO:0000256" key="1">
    <source>
        <dbReference type="ARBA" id="ARBA00004173"/>
    </source>
</evidence>
<name>A0A0K6G1G4_9AGAM</name>
<evidence type="ECO:0000256" key="3">
    <source>
        <dbReference type="ARBA" id="ARBA00023128"/>
    </source>
</evidence>
<comment type="subcellular location">
    <subcellularLocation>
        <location evidence="1">Mitochondrion</location>
    </subcellularLocation>
</comment>
<gene>
    <name evidence="5" type="ORF">RSOLAG22IIIB_10082</name>
</gene>
<evidence type="ECO:0000313" key="5">
    <source>
        <dbReference type="EMBL" id="CUA72102.1"/>
    </source>
</evidence>